<dbReference type="AlphaFoldDB" id="A0A558D0H5"/>
<keyword evidence="2" id="KW-0812">Transmembrane</keyword>
<evidence type="ECO:0000256" key="2">
    <source>
        <dbReference type="SAM" id="Phobius"/>
    </source>
</evidence>
<feature type="transmembrane region" description="Helical" evidence="2">
    <location>
        <begin position="6"/>
        <end position="26"/>
    </location>
</feature>
<comment type="caution">
    <text evidence="3">The sequence shown here is derived from an EMBL/GenBank/DDBJ whole genome shotgun (WGS) entry which is preliminary data.</text>
</comment>
<gene>
    <name evidence="3" type="ORF">FHK82_09850</name>
</gene>
<name>A0A558D0H5_9GAMM</name>
<reference evidence="3 4" key="1">
    <citation type="submission" date="2019-07" db="EMBL/GenBank/DDBJ databases">
        <title>The pathways for chlorine oxyanion respiration interact through the shared metabolite chlorate.</title>
        <authorList>
            <person name="Barnum T.P."/>
            <person name="Cheng Y."/>
            <person name="Hill K.A."/>
            <person name="Lucas L.N."/>
            <person name="Carlson H.K."/>
            <person name="Coates J.D."/>
        </authorList>
    </citation>
    <scope>NUCLEOTIDE SEQUENCE [LARGE SCALE GENOMIC DNA]</scope>
    <source>
        <strain evidence="3">BK-3</strain>
    </source>
</reference>
<protein>
    <recommendedName>
        <fullName evidence="5">NADH-quinone oxidoreductase subunit E</fullName>
    </recommendedName>
</protein>
<evidence type="ECO:0008006" key="5">
    <source>
        <dbReference type="Google" id="ProtNLM"/>
    </source>
</evidence>
<evidence type="ECO:0000313" key="3">
    <source>
        <dbReference type="EMBL" id="TVT54493.1"/>
    </source>
</evidence>
<dbReference type="Proteomes" id="UP000317355">
    <property type="component" value="Unassembled WGS sequence"/>
</dbReference>
<feature type="region of interest" description="Disordered" evidence="1">
    <location>
        <begin position="69"/>
        <end position="100"/>
    </location>
</feature>
<proteinExistence type="predicted"/>
<organism evidence="3 4">
    <name type="scientific">Sedimenticola thiotaurini</name>
    <dbReference type="NCBI Taxonomy" id="1543721"/>
    <lineage>
        <taxon>Bacteria</taxon>
        <taxon>Pseudomonadati</taxon>
        <taxon>Pseudomonadota</taxon>
        <taxon>Gammaproteobacteria</taxon>
        <taxon>Chromatiales</taxon>
        <taxon>Sedimenticolaceae</taxon>
        <taxon>Sedimenticola</taxon>
    </lineage>
</organism>
<evidence type="ECO:0000313" key="4">
    <source>
        <dbReference type="Proteomes" id="UP000317355"/>
    </source>
</evidence>
<evidence type="ECO:0000256" key="1">
    <source>
        <dbReference type="SAM" id="MobiDB-lite"/>
    </source>
</evidence>
<dbReference type="EMBL" id="VMRY01000041">
    <property type="protein sequence ID" value="TVT54493.1"/>
    <property type="molecule type" value="Genomic_DNA"/>
</dbReference>
<keyword evidence="2" id="KW-1133">Transmembrane helix</keyword>
<keyword evidence="2" id="KW-0472">Membrane</keyword>
<sequence>MGYLFFQILIWILLAFGMGGITGWLLRGFTHAFQDDEKEADEQSSRGSDHIMVALLKSELSDYKKRVRELETAAPEATPPPEKTRPRIADEWQPAPLTEPKGAADDLKKVRGIGPKIEKTLNELGIFHYYQIAALNKENILWLNDHLHFPGRIEREAWVQQTRELVQQSIEQTANG</sequence>
<accession>A0A558D0H5</accession>